<dbReference type="Proteomes" id="UP001407405">
    <property type="component" value="Unassembled WGS sequence"/>
</dbReference>
<dbReference type="InterPro" id="IPR010229">
    <property type="entry name" value="Pept_M38_dipep"/>
</dbReference>
<comment type="caution">
    <text evidence="3">The sequence shown here is derived from an EMBL/GenBank/DDBJ whole genome shotgun (WGS) entry which is preliminary data.</text>
</comment>
<keyword evidence="1" id="KW-0479">Metal-binding</keyword>
<comment type="cofactor">
    <cofactor evidence="1">
        <name>Zn(2+)</name>
        <dbReference type="ChEBI" id="CHEBI:29105"/>
    </cofactor>
    <text evidence="1">Binds 2 Zn(2+) ions per subunit.</text>
</comment>
<dbReference type="Pfam" id="PF01979">
    <property type="entry name" value="Amidohydro_1"/>
    <property type="match status" value="1"/>
</dbReference>
<reference evidence="3 4" key="1">
    <citation type="submission" date="2024-04" db="EMBL/GenBank/DDBJ databases">
        <title>Genome sequencing and metabolic network reconstruction of aminoacids and betaine degradation by Anoxynatronum sibiricum.</title>
        <authorList>
            <person name="Detkova E.N."/>
            <person name="Boltjanskaja Y.V."/>
            <person name="Mardanov A.V."/>
            <person name="Kevbrin V."/>
        </authorList>
    </citation>
    <scope>NUCLEOTIDE SEQUENCE [LARGE SCALE GENOMIC DNA]</scope>
    <source>
        <strain evidence="3 4">Z-7981</strain>
    </source>
</reference>
<dbReference type="NCBIfam" id="TIGR01975">
    <property type="entry name" value="isoAsp_dipep"/>
    <property type="match status" value="1"/>
</dbReference>
<dbReference type="SUPFAM" id="SSF51338">
    <property type="entry name" value="Composite domain of metallo-dependent hydrolases"/>
    <property type="match status" value="1"/>
</dbReference>
<feature type="domain" description="Amidohydrolase-related" evidence="2">
    <location>
        <begin position="53"/>
        <end position="369"/>
    </location>
</feature>
<dbReference type="RefSeq" id="WP_343184232.1">
    <property type="nucleotide sequence ID" value="NZ_JBCITM010000001.1"/>
</dbReference>
<dbReference type="PIRSF" id="PIRSF001238">
    <property type="entry name" value="IadA"/>
    <property type="match status" value="1"/>
</dbReference>
<evidence type="ECO:0000313" key="3">
    <source>
        <dbReference type="EMBL" id="MEN1758845.1"/>
    </source>
</evidence>
<dbReference type="PANTHER" id="PTHR11647:SF1">
    <property type="entry name" value="COLLAPSIN RESPONSE MEDIATOR PROTEIN"/>
    <property type="match status" value="1"/>
</dbReference>
<dbReference type="InterPro" id="IPR006680">
    <property type="entry name" value="Amidohydro-rel"/>
</dbReference>
<dbReference type="InterPro" id="IPR050378">
    <property type="entry name" value="Metallo-dep_Hydrolases_sf"/>
</dbReference>
<evidence type="ECO:0000313" key="4">
    <source>
        <dbReference type="Proteomes" id="UP001407405"/>
    </source>
</evidence>
<dbReference type="InterPro" id="IPR032466">
    <property type="entry name" value="Metal_Hydrolase"/>
</dbReference>
<comment type="function">
    <text evidence="1">Catalyzes the hydrolytic cleavage of a subset of L-isoaspartyl (L-beta-aspartyl) dipeptides. Used to degrade proteins damaged by L-isoaspartyl residues formation.</text>
</comment>
<evidence type="ECO:0000256" key="1">
    <source>
        <dbReference type="PIRNR" id="PIRNR001238"/>
    </source>
</evidence>
<protein>
    <recommendedName>
        <fullName evidence="1">Isoaspartyl dipeptidase</fullName>
        <ecNumber evidence="1">3.4.19.-</ecNumber>
    </recommendedName>
</protein>
<dbReference type="InterPro" id="IPR011059">
    <property type="entry name" value="Metal-dep_hydrolase_composite"/>
</dbReference>
<dbReference type="EC" id="3.4.19.-" evidence="1"/>
<evidence type="ECO:0000259" key="2">
    <source>
        <dbReference type="Pfam" id="PF01979"/>
    </source>
</evidence>
<comment type="PTM">
    <text evidence="1">Carboxylation allows a single lysine to coordinate two zinc ions.</text>
</comment>
<dbReference type="GO" id="GO:0008798">
    <property type="term" value="F:beta-aspartyl-peptidase activity"/>
    <property type="evidence" value="ECO:0007669"/>
    <property type="project" value="UniProtKB-EC"/>
</dbReference>
<dbReference type="Gene3D" id="3.20.20.140">
    <property type="entry name" value="Metal-dependent hydrolases"/>
    <property type="match status" value="1"/>
</dbReference>
<comment type="similarity">
    <text evidence="1">Belongs to the peptidase M38 family.</text>
</comment>
<sequence>MILLKNVELYTPRPLGLKDVLVAGEQIVAIQERIDPGTLLPEVQVIQGQGRWLLPGFIDTHLHLTGGGGEGGPHTRTPEIMLSDLTMAGVTTVVGCLGTDGFTRTMGNLLAKAQALTHEGITAFAWTGSYQVPPRTLMDSIEEDLLYLAPVIGVGEIALADHRSSQPSLEALKKLTASARVGGMLSGKAGVVNIHLGDTPGGLEMLQQVARDAAIPLSQFLPTHQNRSEQVFEEALTYGKSGGWMDFTTSTVPQFLEAGEVAAHEALAKALDAGIPIERLSFSSDAQGSLPAFDHQGNLTGLAVGKASSLLQSVQDAVTAAGVSFPTALQAITSTPASHLKLAGKGRIGVGMAADLVLVEPGSLLVDTVIARGQVMVAEGKPVKRGTFED</sequence>
<name>A0ABU9VPR4_9CLOT</name>
<keyword evidence="1" id="KW-0482">Metalloprotease</keyword>
<proteinExistence type="inferred from homology"/>
<dbReference type="Gene3D" id="2.30.40.10">
    <property type="entry name" value="Urease, subunit C, domain 1"/>
    <property type="match status" value="1"/>
</dbReference>
<comment type="subcellular location">
    <subcellularLocation>
        <location evidence="1">Cytoplasm</location>
    </subcellularLocation>
</comment>
<keyword evidence="1" id="KW-0862">Zinc</keyword>
<dbReference type="PANTHER" id="PTHR11647">
    <property type="entry name" value="HYDRANTOINASE/DIHYDROPYRIMIDINASE FAMILY MEMBER"/>
    <property type="match status" value="1"/>
</dbReference>
<keyword evidence="1" id="KW-0645">Protease</keyword>
<dbReference type="EMBL" id="JBCITM010000001">
    <property type="protein sequence ID" value="MEN1758845.1"/>
    <property type="molecule type" value="Genomic_DNA"/>
</dbReference>
<keyword evidence="1 3" id="KW-0378">Hydrolase</keyword>
<keyword evidence="4" id="KW-1185">Reference proteome</keyword>
<dbReference type="SUPFAM" id="SSF51556">
    <property type="entry name" value="Metallo-dependent hydrolases"/>
    <property type="match status" value="1"/>
</dbReference>
<organism evidence="3 4">
    <name type="scientific">Anoxynatronum sibiricum</name>
    <dbReference type="NCBI Taxonomy" id="210623"/>
    <lineage>
        <taxon>Bacteria</taxon>
        <taxon>Bacillati</taxon>
        <taxon>Bacillota</taxon>
        <taxon>Clostridia</taxon>
        <taxon>Eubacteriales</taxon>
        <taxon>Clostridiaceae</taxon>
        <taxon>Anoxynatronum</taxon>
    </lineage>
</organism>
<gene>
    <name evidence="3" type="primary">iadA</name>
    <name evidence="3" type="ORF">AAIG11_00025</name>
</gene>
<accession>A0ABU9VPR4</accession>